<evidence type="ECO:0000313" key="1">
    <source>
        <dbReference type="EMBL" id="KAH0968571.1"/>
    </source>
</evidence>
<sequence>MKAQAIATVIVALAGNSIALPKMGDISLEEMGLEKRAVSAATCLRSLCCPNRKRDLQEHQKAQSPQKGQAMSSEQQAQCLICWSFGVCDRESTQREGETGRVTVEVTNNIQNQASNNENPGGFWVRRRGRDYWIDQNGSYWEWKGGDDDGGSGNWRMGGHGTLTNDGDRWNYVFED</sequence>
<dbReference type="EMBL" id="JAIZPD010000001">
    <property type="protein sequence ID" value="KAH0968571.1"/>
    <property type="molecule type" value="Genomic_DNA"/>
</dbReference>
<proteinExistence type="predicted"/>
<comment type="caution">
    <text evidence="1">The sequence shown here is derived from an EMBL/GenBank/DDBJ whole genome shotgun (WGS) entry which is preliminary data.</text>
</comment>
<name>A0A9P8SPU6_9HYPO</name>
<dbReference type="RefSeq" id="XP_044726084.1">
    <property type="nucleotide sequence ID" value="XM_044859684.1"/>
</dbReference>
<keyword evidence="2" id="KW-1185">Reference proteome</keyword>
<dbReference type="AlphaFoldDB" id="A0A9P8SPU6"/>
<dbReference type="Proteomes" id="UP000824596">
    <property type="component" value="Unassembled WGS sequence"/>
</dbReference>
<gene>
    <name evidence="1" type="ORF">HRG_01213</name>
</gene>
<protein>
    <submittedName>
        <fullName evidence="1">Uncharacterized protein</fullName>
    </submittedName>
</protein>
<dbReference type="OrthoDB" id="4925188at2759"/>
<reference evidence="1" key="1">
    <citation type="submission" date="2021-09" db="EMBL/GenBank/DDBJ databases">
        <title>A high-quality genome of the endoparasitic fungus Hirsutella rhossiliensis with a comparison of Hirsutella genomes reveals transposable elements contributing to genome size variation.</title>
        <authorList>
            <person name="Lin R."/>
            <person name="Jiao Y."/>
            <person name="Sun X."/>
            <person name="Ling J."/>
            <person name="Xie B."/>
            <person name="Cheng X."/>
        </authorList>
    </citation>
    <scope>NUCLEOTIDE SEQUENCE</scope>
    <source>
        <strain evidence="1">HR02</strain>
    </source>
</reference>
<dbReference type="GeneID" id="68350342"/>
<evidence type="ECO:0000313" key="2">
    <source>
        <dbReference type="Proteomes" id="UP000824596"/>
    </source>
</evidence>
<organism evidence="1 2">
    <name type="scientific">Hirsutella rhossiliensis</name>
    <dbReference type="NCBI Taxonomy" id="111463"/>
    <lineage>
        <taxon>Eukaryota</taxon>
        <taxon>Fungi</taxon>
        <taxon>Dikarya</taxon>
        <taxon>Ascomycota</taxon>
        <taxon>Pezizomycotina</taxon>
        <taxon>Sordariomycetes</taxon>
        <taxon>Hypocreomycetidae</taxon>
        <taxon>Hypocreales</taxon>
        <taxon>Ophiocordycipitaceae</taxon>
        <taxon>Hirsutella</taxon>
    </lineage>
</organism>
<accession>A0A9P8SPU6</accession>